<dbReference type="STRING" id="1798680.A3J66_00985"/>
<dbReference type="InterPro" id="IPR036049">
    <property type="entry name" value="Ribosomal_uL29_sf"/>
</dbReference>
<dbReference type="SUPFAM" id="SSF46561">
    <property type="entry name" value="Ribosomal protein L29 (L29p)"/>
    <property type="match status" value="1"/>
</dbReference>
<reference evidence="6 7" key="1">
    <citation type="journal article" date="2016" name="Nat. Commun.">
        <title>Thousands of microbial genomes shed light on interconnected biogeochemical processes in an aquifer system.</title>
        <authorList>
            <person name="Anantharaman K."/>
            <person name="Brown C.T."/>
            <person name="Hug L.A."/>
            <person name="Sharon I."/>
            <person name="Castelle C.J."/>
            <person name="Probst A.J."/>
            <person name="Thomas B.C."/>
            <person name="Singh A."/>
            <person name="Wilkins M.J."/>
            <person name="Karaoz U."/>
            <person name="Brodie E.L."/>
            <person name="Williams K.H."/>
            <person name="Hubbard S.S."/>
            <person name="Banfield J.F."/>
        </authorList>
    </citation>
    <scope>NUCLEOTIDE SEQUENCE [LARGE SCALE GENOMIC DNA]</scope>
</reference>
<dbReference type="HAMAP" id="MF_00374">
    <property type="entry name" value="Ribosomal_uL29"/>
    <property type="match status" value="1"/>
</dbReference>
<evidence type="ECO:0000256" key="4">
    <source>
        <dbReference type="ARBA" id="ARBA00035204"/>
    </source>
</evidence>
<name>A0A1F6LYV1_9BACT</name>
<keyword evidence="3 5" id="KW-0687">Ribonucleoprotein</keyword>
<dbReference type="InterPro" id="IPR001854">
    <property type="entry name" value="Ribosomal_uL29"/>
</dbReference>
<evidence type="ECO:0000313" key="7">
    <source>
        <dbReference type="Proteomes" id="UP000176282"/>
    </source>
</evidence>
<dbReference type="AlphaFoldDB" id="A0A1F6LYV1"/>
<dbReference type="GO" id="GO:0005840">
    <property type="term" value="C:ribosome"/>
    <property type="evidence" value="ECO:0007669"/>
    <property type="project" value="UniProtKB-KW"/>
</dbReference>
<dbReference type="EMBL" id="MFQB01000058">
    <property type="protein sequence ID" value="OGH64508.1"/>
    <property type="molecule type" value="Genomic_DNA"/>
</dbReference>
<organism evidence="6 7">
    <name type="scientific">Candidatus Magasanikbacteria bacterium RIFCSPHIGHO2_02_FULL_47_14</name>
    <dbReference type="NCBI Taxonomy" id="1798680"/>
    <lineage>
        <taxon>Bacteria</taxon>
        <taxon>Candidatus Magasanikiibacteriota</taxon>
    </lineage>
</organism>
<dbReference type="Pfam" id="PF00831">
    <property type="entry name" value="Ribosomal_L29"/>
    <property type="match status" value="1"/>
</dbReference>
<sequence>MDIATLRVKTKTELQELLQETQAELRVLRFKVSENQLKDVRAVREARQTIAQIQTLLSANTTQNN</sequence>
<dbReference type="GO" id="GO:1990904">
    <property type="term" value="C:ribonucleoprotein complex"/>
    <property type="evidence" value="ECO:0007669"/>
    <property type="project" value="UniProtKB-KW"/>
</dbReference>
<dbReference type="Proteomes" id="UP000176282">
    <property type="component" value="Unassembled WGS sequence"/>
</dbReference>
<comment type="similarity">
    <text evidence="1 5">Belongs to the universal ribosomal protein uL29 family.</text>
</comment>
<protein>
    <recommendedName>
        <fullName evidence="4 5">Large ribosomal subunit protein uL29</fullName>
    </recommendedName>
</protein>
<evidence type="ECO:0000256" key="5">
    <source>
        <dbReference type="HAMAP-Rule" id="MF_00374"/>
    </source>
</evidence>
<dbReference type="GO" id="GO:0006412">
    <property type="term" value="P:translation"/>
    <property type="evidence" value="ECO:0007669"/>
    <property type="project" value="UniProtKB-UniRule"/>
</dbReference>
<accession>A0A1F6LYV1</accession>
<dbReference type="Gene3D" id="1.10.287.310">
    <property type="match status" value="1"/>
</dbReference>
<keyword evidence="2 5" id="KW-0689">Ribosomal protein</keyword>
<evidence type="ECO:0000256" key="2">
    <source>
        <dbReference type="ARBA" id="ARBA00022980"/>
    </source>
</evidence>
<proteinExistence type="inferred from homology"/>
<evidence type="ECO:0000256" key="3">
    <source>
        <dbReference type="ARBA" id="ARBA00023274"/>
    </source>
</evidence>
<evidence type="ECO:0000313" key="6">
    <source>
        <dbReference type="EMBL" id="OGH64508.1"/>
    </source>
</evidence>
<dbReference type="GO" id="GO:0003735">
    <property type="term" value="F:structural constituent of ribosome"/>
    <property type="evidence" value="ECO:0007669"/>
    <property type="project" value="InterPro"/>
</dbReference>
<evidence type="ECO:0000256" key="1">
    <source>
        <dbReference type="ARBA" id="ARBA00009254"/>
    </source>
</evidence>
<dbReference type="NCBIfam" id="TIGR00012">
    <property type="entry name" value="L29"/>
    <property type="match status" value="1"/>
</dbReference>
<gene>
    <name evidence="5" type="primary">rpmC</name>
    <name evidence="6" type="ORF">A3J66_00985</name>
</gene>
<comment type="caution">
    <text evidence="6">The sequence shown here is derived from an EMBL/GenBank/DDBJ whole genome shotgun (WGS) entry which is preliminary data.</text>
</comment>